<dbReference type="Pfam" id="PF05157">
    <property type="entry name" value="MshEN"/>
    <property type="match status" value="1"/>
</dbReference>
<dbReference type="SUPFAM" id="SSF160246">
    <property type="entry name" value="EspE N-terminal domain-like"/>
    <property type="match status" value="1"/>
</dbReference>
<dbReference type="PANTHER" id="PTHR30258:SF2">
    <property type="entry name" value="COMG OPERON PROTEIN 1"/>
    <property type="match status" value="1"/>
</dbReference>
<protein>
    <submittedName>
        <fullName evidence="5">Type II secretion system protein E (GspE)</fullName>
    </submittedName>
</protein>
<dbReference type="Gene3D" id="3.30.450.90">
    <property type="match status" value="1"/>
</dbReference>
<dbReference type="InterPro" id="IPR001482">
    <property type="entry name" value="T2SS/T4SS_dom"/>
</dbReference>
<evidence type="ECO:0000259" key="4">
    <source>
        <dbReference type="SMART" id="SM00382"/>
    </source>
</evidence>
<dbReference type="CDD" id="cd01129">
    <property type="entry name" value="PulE-GspE-like"/>
    <property type="match status" value="1"/>
</dbReference>
<dbReference type="SUPFAM" id="SSF52540">
    <property type="entry name" value="P-loop containing nucleoside triphosphate hydrolases"/>
    <property type="match status" value="1"/>
</dbReference>
<evidence type="ECO:0000256" key="2">
    <source>
        <dbReference type="ARBA" id="ARBA00022741"/>
    </source>
</evidence>
<feature type="domain" description="AAA+ ATPase" evidence="4">
    <location>
        <begin position="332"/>
        <end position="484"/>
    </location>
</feature>
<dbReference type="GO" id="GO:0016887">
    <property type="term" value="F:ATP hydrolysis activity"/>
    <property type="evidence" value="ECO:0007669"/>
    <property type="project" value="TreeGrafter"/>
</dbReference>
<dbReference type="PATRIC" id="fig|1618445.3.peg.517"/>
<dbReference type="Gene3D" id="3.30.300.160">
    <property type="entry name" value="Type II secretion system, protein E, N-terminal domain"/>
    <property type="match status" value="1"/>
</dbReference>
<keyword evidence="2" id="KW-0547">Nucleotide-binding</keyword>
<reference evidence="5 6" key="1">
    <citation type="journal article" date="2015" name="Nature">
        <title>rRNA introns, odd ribosomes, and small enigmatic genomes across a large radiation of phyla.</title>
        <authorList>
            <person name="Brown C.T."/>
            <person name="Hug L.A."/>
            <person name="Thomas B.C."/>
            <person name="Sharon I."/>
            <person name="Castelle C.J."/>
            <person name="Singh A."/>
            <person name="Wilkins M.J."/>
            <person name="Williams K.H."/>
            <person name="Banfield J.F."/>
        </authorList>
    </citation>
    <scope>NUCLEOTIDE SEQUENCE [LARGE SCALE GENOMIC DNA]</scope>
</reference>
<dbReference type="FunFam" id="3.30.450.90:FF:000001">
    <property type="entry name" value="Type II secretion system ATPase GspE"/>
    <property type="match status" value="1"/>
</dbReference>
<accession>A0A0G1U1R2</accession>
<dbReference type="EMBL" id="LCOY01000015">
    <property type="protein sequence ID" value="KKU87999.1"/>
    <property type="molecule type" value="Genomic_DNA"/>
</dbReference>
<dbReference type="InterPro" id="IPR027417">
    <property type="entry name" value="P-loop_NTPase"/>
</dbReference>
<organism evidence="5 6">
    <name type="scientific">Candidatus Gottesmanbacteria bacterium GW2011_GWA2_47_9</name>
    <dbReference type="NCBI Taxonomy" id="1618445"/>
    <lineage>
        <taxon>Bacteria</taxon>
        <taxon>Candidatus Gottesmaniibacteriota</taxon>
    </lineage>
</organism>
<dbReference type="Proteomes" id="UP000034739">
    <property type="component" value="Unassembled WGS sequence"/>
</dbReference>
<name>A0A0G1U1R2_9BACT</name>
<dbReference type="Pfam" id="PF00437">
    <property type="entry name" value="T2SSE"/>
    <property type="match status" value="1"/>
</dbReference>
<dbReference type="Gene3D" id="3.40.50.300">
    <property type="entry name" value="P-loop containing nucleotide triphosphate hydrolases"/>
    <property type="match status" value="1"/>
</dbReference>
<dbReference type="InterPro" id="IPR007831">
    <property type="entry name" value="T2SS_GspE_N"/>
</dbReference>
<dbReference type="GO" id="GO:0005886">
    <property type="term" value="C:plasma membrane"/>
    <property type="evidence" value="ECO:0007669"/>
    <property type="project" value="TreeGrafter"/>
</dbReference>
<dbReference type="GO" id="GO:0005524">
    <property type="term" value="F:ATP binding"/>
    <property type="evidence" value="ECO:0007669"/>
    <property type="project" value="UniProtKB-KW"/>
</dbReference>
<dbReference type="InterPro" id="IPR003593">
    <property type="entry name" value="AAA+_ATPase"/>
</dbReference>
<evidence type="ECO:0000256" key="3">
    <source>
        <dbReference type="ARBA" id="ARBA00022840"/>
    </source>
</evidence>
<proteinExistence type="inferred from homology"/>
<keyword evidence="3" id="KW-0067">ATP-binding</keyword>
<dbReference type="FunFam" id="3.40.50.300:FF:000398">
    <property type="entry name" value="Type IV pilus assembly ATPase PilB"/>
    <property type="match status" value="1"/>
</dbReference>
<dbReference type="InterPro" id="IPR037257">
    <property type="entry name" value="T2SS_E_N_sf"/>
</dbReference>
<dbReference type="PANTHER" id="PTHR30258">
    <property type="entry name" value="TYPE II SECRETION SYSTEM PROTEIN GSPE-RELATED"/>
    <property type="match status" value="1"/>
</dbReference>
<evidence type="ECO:0000313" key="5">
    <source>
        <dbReference type="EMBL" id="KKU87999.1"/>
    </source>
</evidence>
<dbReference type="AlphaFoldDB" id="A0A0G1U1R2"/>
<dbReference type="SMART" id="SM00382">
    <property type="entry name" value="AAA"/>
    <property type="match status" value="1"/>
</dbReference>
<comment type="similarity">
    <text evidence="1">Belongs to the GSP E family.</text>
</comment>
<evidence type="ECO:0000256" key="1">
    <source>
        <dbReference type="ARBA" id="ARBA00006611"/>
    </source>
</evidence>
<gene>
    <name evidence="5" type="ORF">UY16_C0015G0037</name>
</gene>
<evidence type="ECO:0000313" key="6">
    <source>
        <dbReference type="Proteomes" id="UP000034739"/>
    </source>
</evidence>
<sequence length="592" mass="64961">MRDRHSRQGRDRDDKTIIMQTSAQDLLTALVADKRLTQEQADAVNTESLSSGEHIEAILTRKRMVTEEDLARARALAMGIPFMTLAGKAISANAINYIPEAVSRRYTLVPFSYDEKKGELSVAMLDPLDFQVIEFLEKKSGKRVLPFMAMKDDIVTAIEDTYAQNLGADVSAALEETAPSQIKTYEAGKLGEVIREAPIAQIVSAILEQAMRIRASDIHIESQIGDTRVRYRVDGILQERLALPRRLHEAVVSRIKILADMKIDEKRVPQDGRFNFKMGQSEVDLRVSTLPTVHGEKIVMRLLKKSGGIPTLPELGLRGIALKHLETAILRPHGIILVTGPTGSGKTTTLYAVLAKLNTARVNIMTLEDPVEYEIAGVNQVQINPQAGLTFATGLRSFLRQDPNIILVGEIRDTETTDLAVQAALTGHLVFSTLHTNNAAGAVPRLLDLGAEAFLVASALSAVVGQRIARRVCPTCKEEYDPEESVKKDMQEVLGEFFPKDKPVKLYHGKVTAEGATPCAECAGAGYLGRVGVFEVFPVTEGVSKLILTRAPMRDIEKQAVSEGMITMKQDGYMKALEGITTLEEVLRVAQD</sequence>
<comment type="caution">
    <text evidence="5">The sequence shown here is derived from an EMBL/GenBank/DDBJ whole genome shotgun (WGS) entry which is preliminary data.</text>
</comment>